<evidence type="ECO:0000313" key="2">
    <source>
        <dbReference type="Proteomes" id="UP001140510"/>
    </source>
</evidence>
<proteinExistence type="predicted"/>
<dbReference type="EMBL" id="JAPEVA010000013">
    <property type="protein sequence ID" value="KAJ4409108.1"/>
    <property type="molecule type" value="Genomic_DNA"/>
</dbReference>
<keyword evidence="2" id="KW-1185">Reference proteome</keyword>
<protein>
    <submittedName>
        <fullName evidence="1">Uncharacterized protein</fullName>
    </submittedName>
</protein>
<name>A0A9W8ZKD6_9PLEO</name>
<reference evidence="1" key="1">
    <citation type="submission" date="2022-10" db="EMBL/GenBank/DDBJ databases">
        <title>Tapping the CABI collections for fungal endophytes: first genome assemblies for Collariella, Neodidymelliopsis, Ascochyta clinopodiicola, Didymella pomorum, Didymosphaeria variabile, Neocosmospora piperis and Neocucurbitaria cava.</title>
        <authorList>
            <person name="Hill R."/>
        </authorList>
    </citation>
    <scope>NUCLEOTIDE SEQUENCE</scope>
    <source>
        <strain evidence="1">IMI 355091</strain>
    </source>
</reference>
<evidence type="ECO:0000313" key="1">
    <source>
        <dbReference type="EMBL" id="KAJ4409108.1"/>
    </source>
</evidence>
<accession>A0A9W8ZKD6</accession>
<dbReference type="Proteomes" id="UP001140510">
    <property type="component" value="Unassembled WGS sequence"/>
</dbReference>
<dbReference type="OrthoDB" id="10424161at2759"/>
<organism evidence="1 2">
    <name type="scientific">Didymella pomorum</name>
    <dbReference type="NCBI Taxonomy" id="749634"/>
    <lineage>
        <taxon>Eukaryota</taxon>
        <taxon>Fungi</taxon>
        <taxon>Dikarya</taxon>
        <taxon>Ascomycota</taxon>
        <taxon>Pezizomycotina</taxon>
        <taxon>Dothideomycetes</taxon>
        <taxon>Pleosporomycetidae</taxon>
        <taxon>Pleosporales</taxon>
        <taxon>Pleosporineae</taxon>
        <taxon>Didymellaceae</taxon>
        <taxon>Didymella</taxon>
    </lineage>
</organism>
<dbReference type="AlphaFoldDB" id="A0A9W8ZKD6"/>
<gene>
    <name evidence="1" type="ORF">N0V91_002924</name>
</gene>
<sequence>MDANRTYLLAQNGVLGEYIACTPLPLLRQYLSADPASIMQHRDSLDSIDSIAREKAEAPAASAPRSGLRSTLSKVARRFSGAGKGNYLTAGQAAVASGSVHEHEPFQVYVVADQVVYLGPGSNRRSRKANKETREEVMNNEIERVKIAKEKRMSSGHWDDGGVAVDARVMGTT</sequence>
<comment type="caution">
    <text evidence="1">The sequence shown here is derived from an EMBL/GenBank/DDBJ whole genome shotgun (WGS) entry which is preliminary data.</text>
</comment>